<dbReference type="PANTHER" id="PTHR43420:SF12">
    <property type="entry name" value="N-ACETYLTRANSFERASE DOMAIN-CONTAINING PROTEIN"/>
    <property type="match status" value="1"/>
</dbReference>
<protein>
    <recommendedName>
        <fullName evidence="3">N-acetyltransferase domain-containing protein</fullName>
    </recommendedName>
</protein>
<dbReference type="EMBL" id="PFED01000096">
    <property type="protein sequence ID" value="PJE62935.1"/>
    <property type="molecule type" value="Genomic_DNA"/>
</dbReference>
<gene>
    <name evidence="4" type="ORF">COU88_02255</name>
</gene>
<keyword evidence="2" id="KW-0012">Acyltransferase</keyword>
<keyword evidence="1" id="KW-0808">Transferase</keyword>
<accession>A0A2M8KSQ0</accession>
<dbReference type="Gene3D" id="3.40.630.30">
    <property type="match status" value="1"/>
</dbReference>
<feature type="domain" description="N-acetyltransferase" evidence="3">
    <location>
        <begin position="8"/>
        <end position="151"/>
    </location>
</feature>
<dbReference type="CDD" id="cd04301">
    <property type="entry name" value="NAT_SF"/>
    <property type="match status" value="1"/>
</dbReference>
<organism evidence="4 5">
    <name type="scientific">Candidatus Roizmanbacteria bacterium CG10_big_fil_rev_8_21_14_0_10_39_6</name>
    <dbReference type="NCBI Taxonomy" id="1974853"/>
    <lineage>
        <taxon>Bacteria</taxon>
        <taxon>Candidatus Roizmaniibacteriota</taxon>
    </lineage>
</organism>
<evidence type="ECO:0000259" key="3">
    <source>
        <dbReference type="PROSITE" id="PS51186"/>
    </source>
</evidence>
<dbReference type="GO" id="GO:0016747">
    <property type="term" value="F:acyltransferase activity, transferring groups other than amino-acyl groups"/>
    <property type="evidence" value="ECO:0007669"/>
    <property type="project" value="InterPro"/>
</dbReference>
<dbReference type="InterPro" id="IPR050680">
    <property type="entry name" value="YpeA/RimI_acetyltransf"/>
</dbReference>
<dbReference type="PROSITE" id="PS51186">
    <property type="entry name" value="GNAT"/>
    <property type="match status" value="1"/>
</dbReference>
<proteinExistence type="predicted"/>
<evidence type="ECO:0000313" key="4">
    <source>
        <dbReference type="EMBL" id="PJE62935.1"/>
    </source>
</evidence>
<comment type="caution">
    <text evidence="4">The sequence shown here is derived from an EMBL/GenBank/DDBJ whole genome shotgun (WGS) entry which is preliminary data.</text>
</comment>
<dbReference type="AlphaFoldDB" id="A0A2M8KSQ0"/>
<sequence length="151" mass="17381">MDAFLNGVTFLKTTETDWPIILELEKGMVGNLIYRPIIDIEELKSYFSKSTIYKVISGKSLIGYCAYELTDNTAEITALLVLNQFQKKGVGECMLKKIMEELDAIQNIKVITSPENVVALRLYLKYGFIVKEWKENYWQGQPRLVLYKVKA</sequence>
<dbReference type="InterPro" id="IPR000182">
    <property type="entry name" value="GNAT_dom"/>
</dbReference>
<name>A0A2M8KSQ0_9BACT</name>
<evidence type="ECO:0000313" key="5">
    <source>
        <dbReference type="Proteomes" id="UP000229554"/>
    </source>
</evidence>
<evidence type="ECO:0000256" key="2">
    <source>
        <dbReference type="ARBA" id="ARBA00023315"/>
    </source>
</evidence>
<dbReference type="InterPro" id="IPR016181">
    <property type="entry name" value="Acyl_CoA_acyltransferase"/>
</dbReference>
<dbReference type="Pfam" id="PF13508">
    <property type="entry name" value="Acetyltransf_7"/>
    <property type="match status" value="1"/>
</dbReference>
<evidence type="ECO:0000256" key="1">
    <source>
        <dbReference type="ARBA" id="ARBA00022679"/>
    </source>
</evidence>
<dbReference type="SUPFAM" id="SSF55729">
    <property type="entry name" value="Acyl-CoA N-acyltransferases (Nat)"/>
    <property type="match status" value="1"/>
</dbReference>
<dbReference type="PANTHER" id="PTHR43420">
    <property type="entry name" value="ACETYLTRANSFERASE"/>
    <property type="match status" value="1"/>
</dbReference>
<reference evidence="5" key="1">
    <citation type="submission" date="2017-09" db="EMBL/GenBank/DDBJ databases">
        <title>Depth-based differentiation of microbial function through sediment-hosted aquifers and enrichment of novel symbionts in the deep terrestrial subsurface.</title>
        <authorList>
            <person name="Probst A.J."/>
            <person name="Ladd B."/>
            <person name="Jarett J.K."/>
            <person name="Geller-Mcgrath D.E."/>
            <person name="Sieber C.M.K."/>
            <person name="Emerson J.B."/>
            <person name="Anantharaman K."/>
            <person name="Thomas B.C."/>
            <person name="Malmstrom R."/>
            <person name="Stieglmeier M."/>
            <person name="Klingl A."/>
            <person name="Woyke T."/>
            <person name="Ryan C.M."/>
            <person name="Banfield J.F."/>
        </authorList>
    </citation>
    <scope>NUCLEOTIDE SEQUENCE [LARGE SCALE GENOMIC DNA]</scope>
</reference>
<dbReference type="Proteomes" id="UP000229554">
    <property type="component" value="Unassembled WGS sequence"/>
</dbReference>